<reference evidence="1 2" key="1">
    <citation type="submission" date="2016-02" db="EMBL/GenBank/DDBJ databases">
        <title>Band-tailed pigeon sequencing and assembly.</title>
        <authorList>
            <person name="Soares A.E."/>
            <person name="Novak B.J."/>
            <person name="Rice E.S."/>
            <person name="O'Connell B."/>
            <person name="Chang D."/>
            <person name="Weber S."/>
            <person name="Shapiro B."/>
        </authorList>
    </citation>
    <scope>NUCLEOTIDE SEQUENCE [LARGE SCALE GENOMIC DNA]</scope>
    <source>
        <strain evidence="1">BTP2013</strain>
        <tissue evidence="1">Blood</tissue>
    </source>
</reference>
<comment type="caution">
    <text evidence="1">The sequence shown here is derived from an EMBL/GenBank/DDBJ whole genome shotgun (WGS) entry which is preliminary data.</text>
</comment>
<evidence type="ECO:0000313" key="1">
    <source>
        <dbReference type="EMBL" id="OPJ90505.1"/>
    </source>
</evidence>
<proteinExistence type="predicted"/>
<accession>A0A1V4L1G4</accession>
<dbReference type="EMBL" id="LSYS01000242">
    <property type="protein sequence ID" value="OPJ90505.1"/>
    <property type="molecule type" value="Genomic_DNA"/>
</dbReference>
<organism evidence="1 2">
    <name type="scientific">Patagioenas fasciata monilis</name>
    <dbReference type="NCBI Taxonomy" id="372326"/>
    <lineage>
        <taxon>Eukaryota</taxon>
        <taxon>Metazoa</taxon>
        <taxon>Chordata</taxon>
        <taxon>Craniata</taxon>
        <taxon>Vertebrata</taxon>
        <taxon>Euteleostomi</taxon>
        <taxon>Archelosauria</taxon>
        <taxon>Archosauria</taxon>
        <taxon>Dinosauria</taxon>
        <taxon>Saurischia</taxon>
        <taxon>Theropoda</taxon>
        <taxon>Coelurosauria</taxon>
        <taxon>Aves</taxon>
        <taxon>Neognathae</taxon>
        <taxon>Neoaves</taxon>
        <taxon>Columbimorphae</taxon>
        <taxon>Columbiformes</taxon>
        <taxon>Columbidae</taxon>
        <taxon>Patagioenas</taxon>
    </lineage>
</organism>
<gene>
    <name evidence="1" type="ORF">AV530_008685</name>
</gene>
<keyword evidence="2" id="KW-1185">Reference proteome</keyword>
<sequence>MEEKGRVTSLARTGIHTTLIRRHISNNWTHSDGVFPCTAEAFGVPSSQQGQPSLILLYHQNERIIQLKTITSSKCSVCER</sequence>
<dbReference type="AlphaFoldDB" id="A0A1V4L1G4"/>
<dbReference type="Proteomes" id="UP000190648">
    <property type="component" value="Unassembled WGS sequence"/>
</dbReference>
<evidence type="ECO:0000313" key="2">
    <source>
        <dbReference type="Proteomes" id="UP000190648"/>
    </source>
</evidence>
<name>A0A1V4L1G4_PATFA</name>
<protein>
    <submittedName>
        <fullName evidence="1">Uncharacterized protein</fullName>
    </submittedName>
</protein>